<dbReference type="PROSITE" id="PS01359">
    <property type="entry name" value="ZF_PHD_1"/>
    <property type="match status" value="1"/>
</dbReference>
<proteinExistence type="predicted"/>
<feature type="domain" description="PHD-type" evidence="5">
    <location>
        <begin position="1"/>
        <end position="55"/>
    </location>
</feature>
<evidence type="ECO:0000256" key="2">
    <source>
        <dbReference type="ARBA" id="ARBA00022771"/>
    </source>
</evidence>
<accession>A0A8S4QJI8</accession>
<dbReference type="CDD" id="cd15489">
    <property type="entry name" value="PHD_SF"/>
    <property type="match status" value="1"/>
</dbReference>
<keyword evidence="1" id="KW-0479">Metal-binding</keyword>
<organism evidence="6 7">
    <name type="scientific">Pararge aegeria aegeria</name>
    <dbReference type="NCBI Taxonomy" id="348720"/>
    <lineage>
        <taxon>Eukaryota</taxon>
        <taxon>Metazoa</taxon>
        <taxon>Ecdysozoa</taxon>
        <taxon>Arthropoda</taxon>
        <taxon>Hexapoda</taxon>
        <taxon>Insecta</taxon>
        <taxon>Pterygota</taxon>
        <taxon>Neoptera</taxon>
        <taxon>Endopterygota</taxon>
        <taxon>Lepidoptera</taxon>
        <taxon>Glossata</taxon>
        <taxon>Ditrysia</taxon>
        <taxon>Papilionoidea</taxon>
        <taxon>Nymphalidae</taxon>
        <taxon>Satyrinae</taxon>
        <taxon>Satyrini</taxon>
        <taxon>Parargina</taxon>
        <taxon>Pararge</taxon>
    </lineage>
</organism>
<gene>
    <name evidence="6" type="primary">jg21598</name>
    <name evidence="6" type="ORF">PAEG_LOCUS3612</name>
</gene>
<evidence type="ECO:0000259" key="5">
    <source>
        <dbReference type="PROSITE" id="PS50016"/>
    </source>
</evidence>
<dbReference type="InterPro" id="IPR019787">
    <property type="entry name" value="Znf_PHD-finger"/>
</dbReference>
<dbReference type="InterPro" id="IPR001965">
    <property type="entry name" value="Znf_PHD"/>
</dbReference>
<dbReference type="Pfam" id="PF00628">
    <property type="entry name" value="PHD"/>
    <property type="match status" value="1"/>
</dbReference>
<dbReference type="AlphaFoldDB" id="A0A8S4QJI8"/>
<evidence type="ECO:0000256" key="3">
    <source>
        <dbReference type="ARBA" id="ARBA00022833"/>
    </source>
</evidence>
<dbReference type="InterPro" id="IPR011011">
    <property type="entry name" value="Znf_FYVE_PHD"/>
</dbReference>
<keyword evidence="2 4" id="KW-0863">Zinc-finger</keyword>
<dbReference type="Proteomes" id="UP000838756">
    <property type="component" value="Unassembled WGS sequence"/>
</dbReference>
<protein>
    <submittedName>
        <fullName evidence="6">Jg21598 protein</fullName>
    </submittedName>
</protein>
<comment type="caution">
    <text evidence="6">The sequence shown here is derived from an EMBL/GenBank/DDBJ whole genome shotgun (WGS) entry which is preliminary data.</text>
</comment>
<dbReference type="InterPro" id="IPR013083">
    <property type="entry name" value="Znf_RING/FYVE/PHD"/>
</dbReference>
<evidence type="ECO:0000313" key="6">
    <source>
        <dbReference type="EMBL" id="CAH2215460.1"/>
    </source>
</evidence>
<name>A0A8S4QJI8_9NEOP</name>
<evidence type="ECO:0000256" key="1">
    <source>
        <dbReference type="ARBA" id="ARBA00022723"/>
    </source>
</evidence>
<keyword evidence="7" id="KW-1185">Reference proteome</keyword>
<dbReference type="OrthoDB" id="336088at2759"/>
<dbReference type="Gene3D" id="3.30.40.10">
    <property type="entry name" value="Zinc/RING finger domain, C3HC4 (zinc finger)"/>
    <property type="match status" value="1"/>
</dbReference>
<reference evidence="6" key="1">
    <citation type="submission" date="2022-03" db="EMBL/GenBank/DDBJ databases">
        <authorList>
            <person name="Lindestad O."/>
        </authorList>
    </citation>
    <scope>NUCLEOTIDE SEQUENCE</scope>
</reference>
<dbReference type="SMART" id="SM00249">
    <property type="entry name" value="PHD"/>
    <property type="match status" value="1"/>
</dbReference>
<dbReference type="PROSITE" id="PS50016">
    <property type="entry name" value="ZF_PHD_2"/>
    <property type="match status" value="1"/>
</dbReference>
<dbReference type="SUPFAM" id="SSF57903">
    <property type="entry name" value="FYVE/PHD zinc finger"/>
    <property type="match status" value="1"/>
</dbReference>
<dbReference type="InterPro" id="IPR019786">
    <property type="entry name" value="Zinc_finger_PHD-type_CS"/>
</dbReference>
<dbReference type="GO" id="GO:0008270">
    <property type="term" value="F:zinc ion binding"/>
    <property type="evidence" value="ECO:0007669"/>
    <property type="project" value="UniProtKB-KW"/>
</dbReference>
<keyword evidence="3" id="KW-0862">Zinc</keyword>
<dbReference type="EMBL" id="CAKXAJ010011715">
    <property type="protein sequence ID" value="CAH2215460.1"/>
    <property type="molecule type" value="Genomic_DNA"/>
</dbReference>
<evidence type="ECO:0000313" key="7">
    <source>
        <dbReference type="Proteomes" id="UP000838756"/>
    </source>
</evidence>
<sequence length="193" mass="22417">MICQRCQKSLRSCEGIKCGKCDSGFHLQCVSARTNMELDSGDKAFHWVCATCRNPVSGTKLELDDPRALLKAINAITEKFELVNKIQLPKLNNDLLQIKTVTERIVKQNEDILLKIEELKGKKRGDQSQCSPRSNYRRRNVNFSPRVTCEEQAPILGTEKFVRYRTRRRAYPLLKMLLQLNRKLRRGRTPRRQ</sequence>
<evidence type="ECO:0000256" key="4">
    <source>
        <dbReference type="PROSITE-ProRule" id="PRU00146"/>
    </source>
</evidence>